<name>A0A2T3JP63_9GAMM</name>
<proteinExistence type="predicted"/>
<dbReference type="AlphaFoldDB" id="A0A2T3JP63"/>
<organism evidence="1 2">
    <name type="scientific">Photobacterium frigidiphilum</name>
    <dbReference type="NCBI Taxonomy" id="264736"/>
    <lineage>
        <taxon>Bacteria</taxon>
        <taxon>Pseudomonadati</taxon>
        <taxon>Pseudomonadota</taxon>
        <taxon>Gammaproteobacteria</taxon>
        <taxon>Vibrionales</taxon>
        <taxon>Vibrionaceae</taxon>
        <taxon>Photobacterium</taxon>
    </lineage>
</organism>
<evidence type="ECO:0008006" key="3">
    <source>
        <dbReference type="Google" id="ProtNLM"/>
    </source>
</evidence>
<comment type="caution">
    <text evidence="1">The sequence shown here is derived from an EMBL/GenBank/DDBJ whole genome shotgun (WGS) entry which is preliminary data.</text>
</comment>
<sequence length="118" mass="13007">MQQRLALLKDAGVISQVAHDGTVKAVDLLVSEWQLDTSTEQLQMAMTHLARATDRILSDQPITQGLDEDILAEIISDDDFPVIQATNRQILGGFGIEQAPDAENTFFLSNLFSLYCAK</sequence>
<dbReference type="EMBL" id="PYMJ01000002">
    <property type="protein sequence ID" value="PSU50835.1"/>
    <property type="molecule type" value="Genomic_DNA"/>
</dbReference>
<evidence type="ECO:0000313" key="1">
    <source>
        <dbReference type="EMBL" id="PSU50835.1"/>
    </source>
</evidence>
<dbReference type="OrthoDB" id="6447514at2"/>
<evidence type="ECO:0000313" key="2">
    <source>
        <dbReference type="Proteomes" id="UP000240987"/>
    </source>
</evidence>
<dbReference type="Proteomes" id="UP000240987">
    <property type="component" value="Unassembled WGS sequence"/>
</dbReference>
<reference evidence="1 2" key="1">
    <citation type="submission" date="2018-01" db="EMBL/GenBank/DDBJ databases">
        <title>Whole genome sequencing of Histamine producing bacteria.</title>
        <authorList>
            <person name="Butler K."/>
        </authorList>
    </citation>
    <scope>NUCLEOTIDE SEQUENCE [LARGE SCALE GENOMIC DNA]</scope>
    <source>
        <strain evidence="1 2">JCM 12947</strain>
    </source>
</reference>
<protein>
    <recommendedName>
        <fullName evidence="3">PRD domain-containing protein</fullName>
    </recommendedName>
</protein>
<gene>
    <name evidence="1" type="ORF">C9J12_02350</name>
</gene>
<accession>A0A2T3JP63</accession>
<dbReference type="RefSeq" id="WP_049788947.1">
    <property type="nucleotide sequence ID" value="NZ_PYMJ01000002.1"/>
</dbReference>
<keyword evidence="2" id="KW-1185">Reference proteome</keyword>